<dbReference type="STRING" id="1122124.GCA_000423165_02224"/>
<comment type="similarity">
    <text evidence="1">Belongs to the UPF0149 family.</text>
</comment>
<name>A0A432Z151_9GAMM</name>
<dbReference type="Proteomes" id="UP000287022">
    <property type="component" value="Unassembled WGS sequence"/>
</dbReference>
<dbReference type="RefSeq" id="WP_051206943.1">
    <property type="nucleotide sequence ID" value="NZ_PIQE01000004.1"/>
</dbReference>
<comment type="caution">
    <text evidence="2">The sequence shown here is derived from an EMBL/GenBank/DDBJ whole genome shotgun (WGS) entry which is preliminary data.</text>
</comment>
<dbReference type="SUPFAM" id="SSF101327">
    <property type="entry name" value="YgfB-like"/>
    <property type="match status" value="1"/>
</dbReference>
<dbReference type="AlphaFoldDB" id="A0A432Z151"/>
<evidence type="ECO:0000313" key="3">
    <source>
        <dbReference type="Proteomes" id="UP000287022"/>
    </source>
</evidence>
<dbReference type="NCBIfam" id="TIGR02292">
    <property type="entry name" value="ygfB_yecA"/>
    <property type="match status" value="1"/>
</dbReference>
<organism evidence="2 3">
    <name type="scientific">Pseudidiomarina sediminum</name>
    <dbReference type="NCBI Taxonomy" id="431675"/>
    <lineage>
        <taxon>Bacteria</taxon>
        <taxon>Pseudomonadati</taxon>
        <taxon>Pseudomonadota</taxon>
        <taxon>Gammaproteobacteria</taxon>
        <taxon>Alteromonadales</taxon>
        <taxon>Idiomarinaceae</taxon>
        <taxon>Pseudidiomarina</taxon>
    </lineage>
</organism>
<keyword evidence="3" id="KW-1185">Reference proteome</keyword>
<dbReference type="PANTHER" id="PTHR37528">
    <property type="entry name" value="UPF0149 PROTEIN YGFB"/>
    <property type="match status" value="1"/>
</dbReference>
<dbReference type="PANTHER" id="PTHR37528:SF1">
    <property type="entry name" value="UPF0149 PROTEIN YGFB"/>
    <property type="match status" value="1"/>
</dbReference>
<dbReference type="InterPro" id="IPR036255">
    <property type="entry name" value="YgfB-like_sf"/>
</dbReference>
<dbReference type="Gene3D" id="1.20.120.740">
    <property type="entry name" value="YgfB uncharacterised protein family UPF0149, PF03695"/>
    <property type="match status" value="1"/>
</dbReference>
<evidence type="ECO:0000256" key="1">
    <source>
        <dbReference type="ARBA" id="ARBA00038308"/>
    </source>
</evidence>
<dbReference type="EMBL" id="PIQE01000004">
    <property type="protein sequence ID" value="RUO69875.1"/>
    <property type="molecule type" value="Genomic_DNA"/>
</dbReference>
<dbReference type="Pfam" id="PF03695">
    <property type="entry name" value="UPF0149"/>
    <property type="match status" value="1"/>
</dbReference>
<dbReference type="GO" id="GO:0005829">
    <property type="term" value="C:cytosol"/>
    <property type="evidence" value="ECO:0007669"/>
    <property type="project" value="TreeGrafter"/>
</dbReference>
<dbReference type="InterPro" id="IPR011978">
    <property type="entry name" value="YgfB-like"/>
</dbReference>
<protein>
    <submittedName>
        <fullName evidence="2">YecA family protein</fullName>
    </submittedName>
</protein>
<evidence type="ECO:0000313" key="2">
    <source>
        <dbReference type="EMBL" id="RUO69875.1"/>
    </source>
</evidence>
<proteinExistence type="inferred from homology"/>
<sequence>MSDKKIESSQDQTSSQRYDRLTELFERSGLLSNAAEIHGLLTGMVAGGASIEGEQWLLLLSDLINDGQSLPPAVRETIKELAAESCASLHDPDLGFQLELPSDHAPLQERLQALTAWVQSFLVGFGVNQTNLAGLSEDLREAIDDMVEIAKLDLEVDDDEEAERAYFEIVEYLRISAMLCFNELGKNANTECKTNKTLH</sequence>
<accession>A0A432Z151</accession>
<gene>
    <name evidence="2" type="ORF">CWI80_11745</name>
</gene>
<reference evidence="3" key="1">
    <citation type="journal article" date="2018" name="Front. Microbiol.">
        <title>Genome-Based Analysis Reveals the Taxonomy and Diversity of the Family Idiomarinaceae.</title>
        <authorList>
            <person name="Liu Y."/>
            <person name="Lai Q."/>
            <person name="Shao Z."/>
        </authorList>
    </citation>
    <scope>NUCLEOTIDE SEQUENCE [LARGE SCALE GENOMIC DNA]</scope>
    <source>
        <strain evidence="3">c121</strain>
    </source>
</reference>